<keyword evidence="1" id="KW-0812">Transmembrane</keyword>
<name>A0AAV6WJV8_9LAMI</name>
<dbReference type="Proteomes" id="UP000826271">
    <property type="component" value="Unassembled WGS sequence"/>
</dbReference>
<dbReference type="Pfam" id="PF13962">
    <property type="entry name" value="PGG"/>
    <property type="match status" value="1"/>
</dbReference>
<reference evidence="3" key="1">
    <citation type="submission" date="2019-10" db="EMBL/GenBank/DDBJ databases">
        <authorList>
            <person name="Zhang R."/>
            <person name="Pan Y."/>
            <person name="Wang J."/>
            <person name="Ma R."/>
            <person name="Yu S."/>
        </authorList>
    </citation>
    <scope>NUCLEOTIDE SEQUENCE</scope>
    <source>
        <strain evidence="3">LA-IB0</strain>
        <tissue evidence="3">Leaf</tissue>
    </source>
</reference>
<feature type="transmembrane region" description="Helical" evidence="1">
    <location>
        <begin position="675"/>
        <end position="697"/>
    </location>
</feature>
<dbReference type="SUPFAM" id="SSF48403">
    <property type="entry name" value="Ankyrin repeat"/>
    <property type="match status" value="1"/>
</dbReference>
<evidence type="ECO:0000259" key="2">
    <source>
        <dbReference type="Pfam" id="PF13962"/>
    </source>
</evidence>
<protein>
    <recommendedName>
        <fullName evidence="2">PGG domain-containing protein</fullName>
    </recommendedName>
</protein>
<comment type="caution">
    <text evidence="3">The sequence shown here is derived from an EMBL/GenBank/DDBJ whole genome shotgun (WGS) entry which is preliminary data.</text>
</comment>
<dbReference type="Gene3D" id="1.25.40.20">
    <property type="entry name" value="Ankyrin repeat-containing domain"/>
    <property type="match status" value="1"/>
</dbReference>
<proteinExistence type="predicted"/>
<gene>
    <name evidence="3" type="ORF">BUALT_Bualt16G0044000</name>
</gene>
<evidence type="ECO:0000313" key="3">
    <source>
        <dbReference type="EMBL" id="KAG8367163.1"/>
    </source>
</evidence>
<evidence type="ECO:0000313" key="4">
    <source>
        <dbReference type="Proteomes" id="UP000826271"/>
    </source>
</evidence>
<accession>A0AAV6WJV8</accession>
<dbReference type="InterPro" id="IPR026961">
    <property type="entry name" value="PGG_dom"/>
</dbReference>
<feature type="transmembrane region" description="Helical" evidence="1">
    <location>
        <begin position="703"/>
        <end position="722"/>
    </location>
</feature>
<sequence length="749" mass="84804">MNLHLREGAELPSVASSNLDYPWPWPSLVNVANFVSVGPCLGDDDRRTNFRIWKEQMLCLIDSQGLLDFIMQPEIQTSAAEDQTIKDDDDYKLMHSRIDRLLKGWILGSQYQLYVHITQNETGKDLSWYLPLYRAALTGDWETAVKFFERDCEDAKAIVSSRLETALHIAVENGKTNDFVKKLLEWLTDDALALKNKFGETALHRAAMVGNTEAAIMLVNRNPGLLYRISGDFYRLPVQLAAIYGHKDTLVYLISMSEQNIHILMENSPARPFEGHFGVNLLIFIIASEIFDVALDLVEKYPDLARLRNADGDSALQIIANMSSVFPSGESFSWWQKFIYSRIPLKLSMTLKTSQATSAADIETVTNCDDPQYKISSWFQNILSQKLESMLWNVIEHLVPRIKGIKDKKLMHKQALQLLKSLCQKLEFLPESGSSIIYRDAIILAANSGVHEVVEMIIHMFPASLSTVDLATGRNVFLCAARNRFENVFNLIYQISSGRRHFCMHKRDDQKNNLMHLCAKLAPPHKLNIVPGAALQMQRELQWFKEMEKFVRPSRRIWENRDEETPRMLFTKEHQKLKAEGEKWMKDTANSCTIAAALIATVVFAAAFAVPGGIASETGIPIFSDQLPFMLFAISDAVSLFTSITSLLMFLSILTSRYAEEDFLYVLPKRLSIGLLTLFISITFMLAAFSATLYLVFWEKGAWLLIPVAALACLPVTSFVLLQFPLLVDVIYSTYGPGIFGKKSDLLLY</sequence>
<dbReference type="Pfam" id="PF12796">
    <property type="entry name" value="Ank_2"/>
    <property type="match status" value="1"/>
</dbReference>
<feature type="domain" description="PGG" evidence="2">
    <location>
        <begin position="582"/>
        <end position="696"/>
    </location>
</feature>
<dbReference type="PANTHER" id="PTHR24177:SF435">
    <property type="entry name" value="ANKYRIN REPEAT-CONTAINING PROTEIN NPR4-LIKE"/>
    <property type="match status" value="1"/>
</dbReference>
<dbReference type="AlphaFoldDB" id="A0AAV6WJV8"/>
<keyword evidence="1" id="KW-0472">Membrane</keyword>
<dbReference type="InterPro" id="IPR036770">
    <property type="entry name" value="Ankyrin_rpt-contain_sf"/>
</dbReference>
<dbReference type="PANTHER" id="PTHR24177">
    <property type="entry name" value="CASKIN"/>
    <property type="match status" value="1"/>
</dbReference>
<keyword evidence="4" id="KW-1185">Reference proteome</keyword>
<dbReference type="EMBL" id="WHWC01000016">
    <property type="protein sequence ID" value="KAG8367163.1"/>
    <property type="molecule type" value="Genomic_DNA"/>
</dbReference>
<dbReference type="GO" id="GO:0016020">
    <property type="term" value="C:membrane"/>
    <property type="evidence" value="ECO:0007669"/>
    <property type="project" value="TreeGrafter"/>
</dbReference>
<keyword evidence="1" id="KW-1133">Transmembrane helix</keyword>
<dbReference type="InterPro" id="IPR002110">
    <property type="entry name" value="Ankyrin_rpt"/>
</dbReference>
<feature type="transmembrane region" description="Helical" evidence="1">
    <location>
        <begin position="630"/>
        <end position="654"/>
    </location>
</feature>
<evidence type="ECO:0000256" key="1">
    <source>
        <dbReference type="SAM" id="Phobius"/>
    </source>
</evidence>
<organism evidence="3 4">
    <name type="scientific">Buddleja alternifolia</name>
    <dbReference type="NCBI Taxonomy" id="168488"/>
    <lineage>
        <taxon>Eukaryota</taxon>
        <taxon>Viridiplantae</taxon>
        <taxon>Streptophyta</taxon>
        <taxon>Embryophyta</taxon>
        <taxon>Tracheophyta</taxon>
        <taxon>Spermatophyta</taxon>
        <taxon>Magnoliopsida</taxon>
        <taxon>eudicotyledons</taxon>
        <taxon>Gunneridae</taxon>
        <taxon>Pentapetalae</taxon>
        <taxon>asterids</taxon>
        <taxon>lamiids</taxon>
        <taxon>Lamiales</taxon>
        <taxon>Scrophulariaceae</taxon>
        <taxon>Buddlejeae</taxon>
        <taxon>Buddleja</taxon>
    </lineage>
</organism>
<feature type="transmembrane region" description="Helical" evidence="1">
    <location>
        <begin position="592"/>
        <end position="610"/>
    </location>
</feature>
<dbReference type="SMART" id="SM00248">
    <property type="entry name" value="ANK"/>
    <property type="match status" value="6"/>
</dbReference>